<dbReference type="Pfam" id="PF14529">
    <property type="entry name" value="Exo_endo_phos_2"/>
    <property type="match status" value="1"/>
</dbReference>
<reference evidence="5 6" key="1">
    <citation type="submission" date="2022-01" db="EMBL/GenBank/DDBJ databases">
        <title>A chromosome-scale genome assembly of the false clownfish, Amphiprion ocellaris.</title>
        <authorList>
            <person name="Ryu T."/>
        </authorList>
    </citation>
    <scope>NUCLEOTIDE SEQUENCE [LARGE SCALE GENOMIC DNA]</scope>
</reference>
<dbReference type="GeneTree" id="ENSGT01120000273851"/>
<protein>
    <recommendedName>
        <fullName evidence="4">Endonuclease/exonuclease/phosphatase domain-containing protein</fullName>
    </recommendedName>
</protein>
<dbReference type="InterPro" id="IPR036691">
    <property type="entry name" value="Endo/exonu/phosph_ase_sf"/>
</dbReference>
<evidence type="ECO:0000256" key="2">
    <source>
        <dbReference type="SAM" id="MobiDB-lite"/>
    </source>
</evidence>
<dbReference type="GeneID" id="118469723"/>
<reference evidence="5" key="2">
    <citation type="submission" date="2025-08" db="UniProtKB">
        <authorList>
            <consortium name="Ensembl"/>
        </authorList>
    </citation>
    <scope>IDENTIFICATION</scope>
</reference>
<dbReference type="PANTHER" id="PTHR46670:SF3">
    <property type="entry name" value="ENDONUCLEASE_EXONUCLEASE_PHOSPHATASE DOMAIN-CONTAINING PROTEIN"/>
    <property type="match status" value="1"/>
</dbReference>
<evidence type="ECO:0000313" key="6">
    <source>
        <dbReference type="Proteomes" id="UP001501940"/>
    </source>
</evidence>
<dbReference type="InterPro" id="IPR005135">
    <property type="entry name" value="Endo/exonuclease/phosphatase"/>
</dbReference>
<organism evidence="5 6">
    <name type="scientific">Amphiprion ocellaris</name>
    <name type="common">Clown anemonefish</name>
    <dbReference type="NCBI Taxonomy" id="80972"/>
    <lineage>
        <taxon>Eukaryota</taxon>
        <taxon>Metazoa</taxon>
        <taxon>Chordata</taxon>
        <taxon>Craniata</taxon>
        <taxon>Vertebrata</taxon>
        <taxon>Euteleostomi</taxon>
        <taxon>Actinopterygii</taxon>
        <taxon>Neopterygii</taxon>
        <taxon>Teleostei</taxon>
        <taxon>Neoteleostei</taxon>
        <taxon>Acanthomorphata</taxon>
        <taxon>Ovalentaria</taxon>
        <taxon>Pomacentridae</taxon>
        <taxon>Amphiprion</taxon>
    </lineage>
</organism>
<reference evidence="5" key="3">
    <citation type="submission" date="2025-09" db="UniProtKB">
        <authorList>
            <consortium name="Ensembl"/>
        </authorList>
    </citation>
    <scope>IDENTIFICATION</scope>
</reference>
<evidence type="ECO:0000259" key="4">
    <source>
        <dbReference type="Pfam" id="PF14529"/>
    </source>
</evidence>
<dbReference type="SUPFAM" id="SSF56219">
    <property type="entry name" value="DNase I-like"/>
    <property type="match status" value="1"/>
</dbReference>
<dbReference type="AlphaFoldDB" id="A0AAQ5ZLF7"/>
<name>A0AAQ5ZLF7_AMPOC</name>
<feature type="domain" description="Endonuclease/exonuclease/phosphatase" evidence="4">
    <location>
        <begin position="541"/>
        <end position="644"/>
    </location>
</feature>
<feature type="compositionally biased region" description="Basic and acidic residues" evidence="2">
    <location>
        <begin position="398"/>
        <end position="413"/>
    </location>
</feature>
<feature type="transmembrane region" description="Helical" evidence="3">
    <location>
        <begin position="197"/>
        <end position="215"/>
    </location>
</feature>
<sequence>MEASIMSTADQLLPLIFSWIEKRERCADQLIKLARELESLREKCNAGECVGSSVAVLGAACVIGAGLATLFTGGAAAPFLGMAGAAYTGVGITVSVAAKITENFLSSDTMKEAKKIEEKSNKTAAEIQQLFDKLRAEAKAENPSADPDELDRHITSKILTSMARRSGVKGEVSIGFFNDKPEIFLNGRPRRSGVNDILASQAMFGVAGVLSFFTFQLSGKEFQLLFAEGVKQLVKQMSTTAFKTALKGGAKVVGGAVGMVFALQEAIDNWTDMIKKNHVTEASQSLRDTANSIRKATQTLRKQLDSIKKMLDEMAKYQQEQEEKEKKKKRKAKVFFVVTVQSNSSADDSHGNNEAHQRRQTDENYQEGGRCERSSRKEQGSGRSEKPGGQQPGGGDPGGKKSDSEDEDGSRTDEENDSDEDSSNKKIIKKLSRFLRMGLLNARSIMNKLLPISALIKKYKLQVLFLTETWLRPDTGDDILRRSFPDFQFEQQARETPGGGVAVLSLGKLKLKAKQTSSSSNTSFEYVVASIHHETWNQPILTITLYRRPRYNVTRFLEELKRLLNNFSNYNSILVTGDFNIWVDVQTKKPVRRFIEFLENNGLLQHVEEPTYYSGHTLDLVISRNIKISNLYVSGERISDHYTILFSVRPLSSEEEEEGRKRIKTIRKKEEDKRQIKKREE</sequence>
<dbReference type="Ensembl" id="ENSAOCT00000067044.1">
    <property type="protein sequence ID" value="ENSAOCP00000066913.1"/>
    <property type="gene ID" value="ENSAOCG00000027905.1"/>
</dbReference>
<evidence type="ECO:0000313" key="5">
    <source>
        <dbReference type="Ensembl" id="ENSAOCP00000066913.1"/>
    </source>
</evidence>
<dbReference type="GO" id="GO:0003824">
    <property type="term" value="F:catalytic activity"/>
    <property type="evidence" value="ECO:0007669"/>
    <property type="project" value="InterPro"/>
</dbReference>
<evidence type="ECO:0000256" key="1">
    <source>
        <dbReference type="SAM" id="Coils"/>
    </source>
</evidence>
<dbReference type="Proteomes" id="UP001501940">
    <property type="component" value="Chromosome 19"/>
</dbReference>
<feature type="compositionally biased region" description="Basic and acidic residues" evidence="2">
    <location>
        <begin position="347"/>
        <end position="362"/>
    </location>
</feature>
<keyword evidence="1" id="KW-0175">Coiled coil</keyword>
<dbReference type="KEGG" id="aoce:118469723"/>
<dbReference type="PANTHER" id="PTHR46670">
    <property type="entry name" value="ENDO/EXONUCLEASE/PHOSPHATASE DOMAIN-CONTAINING PROTEIN"/>
    <property type="match status" value="1"/>
</dbReference>
<dbReference type="Gene3D" id="3.60.10.10">
    <property type="entry name" value="Endonuclease/exonuclease/phosphatase"/>
    <property type="match status" value="1"/>
</dbReference>
<feature type="compositionally biased region" description="Basic and acidic residues" evidence="2">
    <location>
        <begin position="369"/>
        <end position="386"/>
    </location>
</feature>
<keyword evidence="6" id="KW-1185">Reference proteome</keyword>
<proteinExistence type="predicted"/>
<feature type="coiled-coil region" evidence="1">
    <location>
        <begin position="300"/>
        <end position="334"/>
    </location>
</feature>
<feature type="transmembrane region" description="Helical" evidence="3">
    <location>
        <begin position="77"/>
        <end position="98"/>
    </location>
</feature>
<evidence type="ECO:0000256" key="3">
    <source>
        <dbReference type="SAM" id="Phobius"/>
    </source>
</evidence>
<keyword evidence="3" id="KW-0812">Transmembrane</keyword>
<keyword evidence="3" id="KW-1133">Transmembrane helix</keyword>
<dbReference type="RefSeq" id="XP_035800187.2">
    <property type="nucleotide sequence ID" value="XM_035944294.2"/>
</dbReference>
<feature type="transmembrane region" description="Helical" evidence="3">
    <location>
        <begin position="49"/>
        <end position="71"/>
    </location>
</feature>
<feature type="region of interest" description="Disordered" evidence="2">
    <location>
        <begin position="343"/>
        <end position="424"/>
    </location>
</feature>
<keyword evidence="3" id="KW-0472">Membrane</keyword>
<accession>A0AAQ5ZLF7</accession>